<proteinExistence type="inferred from homology"/>
<dbReference type="Gene3D" id="3.30.300.350">
    <property type="entry name" value="GTP-binding protein OBG, C-terminal domain"/>
    <property type="match status" value="1"/>
</dbReference>
<dbReference type="GO" id="GO:0000287">
    <property type="term" value="F:magnesium ion binding"/>
    <property type="evidence" value="ECO:0007669"/>
    <property type="project" value="InterPro"/>
</dbReference>
<keyword evidence="5 9" id="KW-0547">Nucleotide-binding</keyword>
<comment type="similarity">
    <text evidence="2 9">Belongs to the TRAFAC class OBG-HflX-like GTPase superfamily. OBG GTPase family.</text>
</comment>
<evidence type="ECO:0000259" key="11">
    <source>
        <dbReference type="PROSITE" id="PS51881"/>
    </source>
</evidence>
<comment type="subcellular location">
    <subcellularLocation>
        <location evidence="9">Cytoplasm</location>
    </subcellularLocation>
</comment>
<dbReference type="SUPFAM" id="SSF82051">
    <property type="entry name" value="Obg GTP-binding protein N-terminal domain"/>
    <property type="match status" value="1"/>
</dbReference>
<dbReference type="Pfam" id="PF01926">
    <property type="entry name" value="MMR_HSR1"/>
    <property type="match status" value="1"/>
</dbReference>
<keyword evidence="6 9" id="KW-0378">Hydrolase</keyword>
<dbReference type="InterPro" id="IPR015349">
    <property type="entry name" value="OCT_dom"/>
</dbReference>
<feature type="domain" description="Obg" evidence="12">
    <location>
        <begin position="1"/>
        <end position="158"/>
    </location>
</feature>
<dbReference type="GO" id="GO:0042254">
    <property type="term" value="P:ribosome biogenesis"/>
    <property type="evidence" value="ECO:0007669"/>
    <property type="project" value="UniProtKB-UniRule"/>
</dbReference>
<feature type="binding site" evidence="9">
    <location>
        <begin position="217"/>
        <end position="220"/>
    </location>
    <ligand>
        <name>GTP</name>
        <dbReference type="ChEBI" id="CHEBI:37565"/>
    </ligand>
</feature>
<dbReference type="GO" id="GO:0005737">
    <property type="term" value="C:cytoplasm"/>
    <property type="evidence" value="ECO:0007669"/>
    <property type="project" value="UniProtKB-SubCell"/>
</dbReference>
<feature type="binding site" evidence="9">
    <location>
        <begin position="190"/>
        <end position="194"/>
    </location>
    <ligand>
        <name>GTP</name>
        <dbReference type="ChEBI" id="CHEBI:37565"/>
    </ligand>
</feature>
<dbReference type="Gene3D" id="3.40.50.300">
    <property type="entry name" value="P-loop containing nucleotide triphosphate hydrolases"/>
    <property type="match status" value="1"/>
</dbReference>
<comment type="caution">
    <text evidence="13">The sequence shown here is derived from an EMBL/GenBank/DDBJ whole genome shotgun (WGS) entry which is preliminary data.</text>
</comment>
<feature type="binding site" evidence="9">
    <location>
        <position position="172"/>
    </location>
    <ligand>
        <name>Mg(2+)</name>
        <dbReference type="ChEBI" id="CHEBI:18420"/>
    </ligand>
</feature>
<dbReference type="HAMAP" id="MF_01454">
    <property type="entry name" value="GTPase_Obg"/>
    <property type="match status" value="1"/>
</dbReference>
<name>A0A5A5T9U0_9CHLR</name>
<sequence>MFYDHTRIFVKAGNGGDGSIHFRREKFAPFGGPDGGDGGRGGSIYFEATNGLNTLIDYRYKQQFKAESGVEGVRQKMHGAKGEDIILRVPCGTVIRDGEANTLIADLTEPGQRVMVARGGRGGLGNVHFATSTHQTPKESQRGEPGEERWLNLELRVIADVGLVGYPNAGKSTLLSVVSAAHPKIANYPFTTLEPNLGFVEVGQPRGGDGYGFVMADIPGLIEGAAQGVGLGHEFLRHLRRTRMLIHMVDGSAVERDPWQDFETINHELHEYDAQLGARPQLVVLNKMDVPEAQERWPEFKAKVEAAGYAVYAISAAAHQGTNELMAEVSRRLLEMQRDEAERVAAAGMVTDLREGESPILRPQADDAFTVTKEAGVYVVSGKRIERLVNMTNQDSEESMDRLQVQLSKQGVTKALEEAGVQVGDTVRFGKVELFWGE</sequence>
<dbReference type="Gene3D" id="2.70.210.12">
    <property type="entry name" value="GTP1/OBG domain"/>
    <property type="match status" value="1"/>
</dbReference>
<gene>
    <name evidence="9 13" type="primary">obg</name>
    <name evidence="13" type="ORF">KDI_12380</name>
</gene>
<evidence type="ECO:0000256" key="7">
    <source>
        <dbReference type="ARBA" id="ARBA00022842"/>
    </source>
</evidence>
<evidence type="ECO:0000256" key="4">
    <source>
        <dbReference type="ARBA" id="ARBA00022723"/>
    </source>
</evidence>
<feature type="domain" description="OCT" evidence="11">
    <location>
        <begin position="361"/>
        <end position="438"/>
    </location>
</feature>
<reference evidence="13 14" key="1">
    <citation type="submission" date="2019-01" db="EMBL/GenBank/DDBJ databases">
        <title>Draft genome sequence of Dictyobacter sp. Uno17.</title>
        <authorList>
            <person name="Wang C.M."/>
            <person name="Zheng Y."/>
            <person name="Sakai Y."/>
            <person name="Abe K."/>
            <person name="Yokota A."/>
            <person name="Yabe S."/>
        </authorList>
    </citation>
    <scope>NUCLEOTIDE SEQUENCE [LARGE SCALE GENOMIC DNA]</scope>
    <source>
        <strain evidence="13 14">Uno17</strain>
    </source>
</reference>
<accession>A0A5A5T9U0</accession>
<dbReference type="FunFam" id="2.70.210.12:FF:000001">
    <property type="entry name" value="GTPase Obg"/>
    <property type="match status" value="1"/>
</dbReference>
<dbReference type="InterPro" id="IPR006169">
    <property type="entry name" value="GTP1_OBG_dom"/>
</dbReference>
<feature type="binding site" evidence="9">
    <location>
        <position position="192"/>
    </location>
    <ligand>
        <name>Mg(2+)</name>
        <dbReference type="ChEBI" id="CHEBI:18420"/>
    </ligand>
</feature>
<evidence type="ECO:0000259" key="10">
    <source>
        <dbReference type="PROSITE" id="PS51710"/>
    </source>
</evidence>
<keyword evidence="3 9" id="KW-0963">Cytoplasm</keyword>
<dbReference type="EC" id="3.6.5.-" evidence="9"/>
<dbReference type="OrthoDB" id="9807318at2"/>
<dbReference type="NCBIfam" id="NF008955">
    <property type="entry name" value="PRK12297.1"/>
    <property type="match status" value="1"/>
</dbReference>
<dbReference type="Pfam" id="PF01018">
    <property type="entry name" value="GTP1_OBG"/>
    <property type="match status" value="1"/>
</dbReference>
<evidence type="ECO:0000256" key="2">
    <source>
        <dbReference type="ARBA" id="ARBA00007699"/>
    </source>
</evidence>
<evidence type="ECO:0000256" key="5">
    <source>
        <dbReference type="ARBA" id="ARBA00022741"/>
    </source>
</evidence>
<keyword evidence="7 9" id="KW-0460">Magnesium</keyword>
<evidence type="ECO:0000313" key="13">
    <source>
        <dbReference type="EMBL" id="GCF07674.1"/>
    </source>
</evidence>
<dbReference type="InterPro" id="IPR006073">
    <property type="entry name" value="GTP-bd"/>
</dbReference>
<feature type="binding site" evidence="9">
    <location>
        <begin position="165"/>
        <end position="172"/>
    </location>
    <ligand>
        <name>GTP</name>
        <dbReference type="ChEBI" id="CHEBI:37565"/>
    </ligand>
</feature>
<dbReference type="InterPro" id="IPR014100">
    <property type="entry name" value="GTP-bd_Obg/CgtA"/>
</dbReference>
<feature type="binding site" evidence="9">
    <location>
        <begin position="286"/>
        <end position="289"/>
    </location>
    <ligand>
        <name>GTP</name>
        <dbReference type="ChEBI" id="CHEBI:37565"/>
    </ligand>
</feature>
<dbReference type="SUPFAM" id="SSF102741">
    <property type="entry name" value="Obg GTP-binding protein C-terminal domain"/>
    <property type="match status" value="1"/>
</dbReference>
<keyword evidence="14" id="KW-1185">Reference proteome</keyword>
<protein>
    <recommendedName>
        <fullName evidence="9">GTPase Obg</fullName>
        <ecNumber evidence="9">3.6.5.-</ecNumber>
    </recommendedName>
    <alternativeName>
        <fullName evidence="9">GTP-binding protein Obg</fullName>
    </alternativeName>
</protein>
<dbReference type="NCBIfam" id="NF008956">
    <property type="entry name" value="PRK12299.1"/>
    <property type="match status" value="1"/>
</dbReference>
<feature type="binding site" evidence="9">
    <location>
        <begin position="315"/>
        <end position="317"/>
    </location>
    <ligand>
        <name>GTP</name>
        <dbReference type="ChEBI" id="CHEBI:37565"/>
    </ligand>
</feature>
<evidence type="ECO:0000256" key="6">
    <source>
        <dbReference type="ARBA" id="ARBA00022801"/>
    </source>
</evidence>
<keyword evidence="4 9" id="KW-0479">Metal-binding</keyword>
<dbReference type="EMBL" id="BIXY01000013">
    <property type="protein sequence ID" value="GCF07674.1"/>
    <property type="molecule type" value="Genomic_DNA"/>
</dbReference>
<evidence type="ECO:0000313" key="14">
    <source>
        <dbReference type="Proteomes" id="UP000322530"/>
    </source>
</evidence>
<evidence type="ECO:0000256" key="8">
    <source>
        <dbReference type="ARBA" id="ARBA00023134"/>
    </source>
</evidence>
<comment type="subunit">
    <text evidence="9">Monomer.</text>
</comment>
<dbReference type="InterPro" id="IPR027417">
    <property type="entry name" value="P-loop_NTPase"/>
</dbReference>
<comment type="function">
    <text evidence="9">An essential GTPase which binds GTP, GDP and possibly (p)ppGpp with moderate affinity, with high nucleotide exchange rates and a fairly low GTP hydrolysis rate. Plays a role in control of the cell cycle, stress response, ribosome biogenesis and in those bacteria that undergo differentiation, in morphogenesis control.</text>
</comment>
<evidence type="ECO:0000259" key="12">
    <source>
        <dbReference type="PROSITE" id="PS51883"/>
    </source>
</evidence>
<dbReference type="CDD" id="cd01898">
    <property type="entry name" value="Obg"/>
    <property type="match status" value="1"/>
</dbReference>
<dbReference type="PROSITE" id="PS51883">
    <property type="entry name" value="OBG"/>
    <property type="match status" value="1"/>
</dbReference>
<dbReference type="GO" id="GO:0003924">
    <property type="term" value="F:GTPase activity"/>
    <property type="evidence" value="ECO:0007669"/>
    <property type="project" value="UniProtKB-UniRule"/>
</dbReference>
<dbReference type="NCBIfam" id="TIGR03595">
    <property type="entry name" value="Obg_CgtA_exten"/>
    <property type="match status" value="1"/>
</dbReference>
<dbReference type="InterPro" id="IPR006074">
    <property type="entry name" value="GTP1-OBG_CS"/>
</dbReference>
<dbReference type="PANTHER" id="PTHR11702">
    <property type="entry name" value="DEVELOPMENTALLY REGULATED GTP-BINDING PROTEIN-RELATED"/>
    <property type="match status" value="1"/>
</dbReference>
<dbReference type="PANTHER" id="PTHR11702:SF31">
    <property type="entry name" value="MITOCHONDRIAL RIBOSOME-ASSOCIATED GTPASE 2"/>
    <property type="match status" value="1"/>
</dbReference>
<evidence type="ECO:0000256" key="3">
    <source>
        <dbReference type="ARBA" id="ARBA00022490"/>
    </source>
</evidence>
<feature type="domain" description="OBG-type G" evidence="10">
    <location>
        <begin position="159"/>
        <end position="334"/>
    </location>
</feature>
<keyword evidence="8 9" id="KW-0342">GTP-binding</keyword>
<dbReference type="InterPro" id="IPR031167">
    <property type="entry name" value="G_OBG"/>
</dbReference>
<dbReference type="AlphaFoldDB" id="A0A5A5T9U0"/>
<dbReference type="PROSITE" id="PS51710">
    <property type="entry name" value="G_OBG"/>
    <property type="match status" value="1"/>
</dbReference>
<dbReference type="NCBIfam" id="NF008954">
    <property type="entry name" value="PRK12296.1"/>
    <property type="match status" value="1"/>
</dbReference>
<dbReference type="SUPFAM" id="SSF52540">
    <property type="entry name" value="P-loop containing nucleoside triphosphate hydrolases"/>
    <property type="match status" value="1"/>
</dbReference>
<dbReference type="PRINTS" id="PR00326">
    <property type="entry name" value="GTP1OBG"/>
</dbReference>
<dbReference type="InterPro" id="IPR036346">
    <property type="entry name" value="GTP-bd_prot_GTP1/OBG_C_sf"/>
</dbReference>
<dbReference type="Pfam" id="PF09269">
    <property type="entry name" value="DUF1967"/>
    <property type="match status" value="1"/>
</dbReference>
<dbReference type="GO" id="GO:0005525">
    <property type="term" value="F:GTP binding"/>
    <property type="evidence" value="ECO:0007669"/>
    <property type="project" value="UniProtKB-UniRule"/>
</dbReference>
<organism evidence="13 14">
    <name type="scientific">Dictyobacter arantiisoli</name>
    <dbReference type="NCBI Taxonomy" id="2014874"/>
    <lineage>
        <taxon>Bacteria</taxon>
        <taxon>Bacillati</taxon>
        <taxon>Chloroflexota</taxon>
        <taxon>Ktedonobacteria</taxon>
        <taxon>Ktedonobacterales</taxon>
        <taxon>Dictyobacteraceae</taxon>
        <taxon>Dictyobacter</taxon>
    </lineage>
</organism>
<dbReference type="PROSITE" id="PS00905">
    <property type="entry name" value="GTP1_OBG"/>
    <property type="match status" value="1"/>
</dbReference>
<comment type="cofactor">
    <cofactor evidence="1 9">
        <name>Mg(2+)</name>
        <dbReference type="ChEBI" id="CHEBI:18420"/>
    </cofactor>
</comment>
<dbReference type="RefSeq" id="WP_149400687.1">
    <property type="nucleotide sequence ID" value="NZ_BIXY01000013.1"/>
</dbReference>
<dbReference type="InterPro" id="IPR045086">
    <property type="entry name" value="OBG_GTPase"/>
</dbReference>
<evidence type="ECO:0000256" key="1">
    <source>
        <dbReference type="ARBA" id="ARBA00001946"/>
    </source>
</evidence>
<dbReference type="PROSITE" id="PS51881">
    <property type="entry name" value="OCT"/>
    <property type="match status" value="1"/>
</dbReference>
<dbReference type="NCBIfam" id="TIGR02729">
    <property type="entry name" value="Obg_CgtA"/>
    <property type="match status" value="1"/>
</dbReference>
<dbReference type="Proteomes" id="UP000322530">
    <property type="component" value="Unassembled WGS sequence"/>
</dbReference>
<evidence type="ECO:0000256" key="9">
    <source>
        <dbReference type="HAMAP-Rule" id="MF_01454"/>
    </source>
</evidence>
<dbReference type="InterPro" id="IPR036726">
    <property type="entry name" value="GTP1_OBG_dom_sf"/>
</dbReference>